<dbReference type="EMBL" id="BDGG01000003">
    <property type="protein sequence ID" value="GAU96084.1"/>
    <property type="molecule type" value="Genomic_DNA"/>
</dbReference>
<keyword evidence="1" id="KW-0732">Signal</keyword>
<name>A0A1D1V2P6_RAMVA</name>
<sequence length="312" mass="34437">MLPKLLDPKSVSLFHPYLTLILGLFLSENCLGQPGHGHFSGFPSPGFLQVPYSGNPAIFGRLGGPWANSGWQNNGQMYARRWNRFNDPYSRMQMMGFNGLNGYPARLGGAEGRRWYSPTNPDRNFRQGNSVNSGWSMSLLHPGSGGKKAGPEMLYRHKADAETYSMGGASRTPDQTANNDRTGTYQLLQQRAFFGSQPQQFVVRRRRPDVFINQAPLLSRVPEPRIQSLNIDTLSLPPTTVTVSAETSRIRKVSSTTPTTVTTAESTRTTEATPRALPSCKKTVLISRVDLFKPETLALLTPGSGLCLQFVD</sequence>
<evidence type="ECO:0000313" key="3">
    <source>
        <dbReference type="Proteomes" id="UP000186922"/>
    </source>
</evidence>
<dbReference type="AlphaFoldDB" id="A0A1D1V2P6"/>
<reference evidence="2 3" key="1">
    <citation type="journal article" date="2016" name="Nat. Commun.">
        <title>Extremotolerant tardigrade genome and improved radiotolerance of human cultured cells by tardigrade-unique protein.</title>
        <authorList>
            <person name="Hashimoto T."/>
            <person name="Horikawa D.D."/>
            <person name="Saito Y."/>
            <person name="Kuwahara H."/>
            <person name="Kozuka-Hata H."/>
            <person name="Shin-I T."/>
            <person name="Minakuchi Y."/>
            <person name="Ohishi K."/>
            <person name="Motoyama A."/>
            <person name="Aizu T."/>
            <person name="Enomoto A."/>
            <person name="Kondo K."/>
            <person name="Tanaka S."/>
            <person name="Hara Y."/>
            <person name="Koshikawa S."/>
            <person name="Sagara H."/>
            <person name="Miura T."/>
            <person name="Yokobori S."/>
            <person name="Miyagawa K."/>
            <person name="Suzuki Y."/>
            <person name="Kubo T."/>
            <person name="Oyama M."/>
            <person name="Kohara Y."/>
            <person name="Fujiyama A."/>
            <person name="Arakawa K."/>
            <person name="Katayama T."/>
            <person name="Toyoda A."/>
            <person name="Kunieda T."/>
        </authorList>
    </citation>
    <scope>NUCLEOTIDE SEQUENCE [LARGE SCALE GENOMIC DNA]</scope>
    <source>
        <strain evidence="2 3">YOKOZUNA-1</strain>
    </source>
</reference>
<comment type="caution">
    <text evidence="2">The sequence shown here is derived from an EMBL/GenBank/DDBJ whole genome shotgun (WGS) entry which is preliminary data.</text>
</comment>
<accession>A0A1D1V2P6</accession>
<proteinExistence type="predicted"/>
<feature type="chain" id="PRO_5008897966" evidence="1">
    <location>
        <begin position="33"/>
        <end position="312"/>
    </location>
</feature>
<dbReference type="Proteomes" id="UP000186922">
    <property type="component" value="Unassembled WGS sequence"/>
</dbReference>
<protein>
    <submittedName>
        <fullName evidence="2">Uncharacterized protein</fullName>
    </submittedName>
</protein>
<organism evidence="2 3">
    <name type="scientific">Ramazzottius varieornatus</name>
    <name type="common">Water bear</name>
    <name type="synonym">Tardigrade</name>
    <dbReference type="NCBI Taxonomy" id="947166"/>
    <lineage>
        <taxon>Eukaryota</taxon>
        <taxon>Metazoa</taxon>
        <taxon>Ecdysozoa</taxon>
        <taxon>Tardigrada</taxon>
        <taxon>Eutardigrada</taxon>
        <taxon>Parachela</taxon>
        <taxon>Hypsibioidea</taxon>
        <taxon>Ramazzottiidae</taxon>
        <taxon>Ramazzottius</taxon>
    </lineage>
</organism>
<gene>
    <name evidence="2" type="primary">RvY_07576-1</name>
    <name evidence="2" type="synonym">RvY_07576.1</name>
    <name evidence="2" type="ORF">RvY_07576</name>
</gene>
<feature type="signal peptide" evidence="1">
    <location>
        <begin position="1"/>
        <end position="32"/>
    </location>
</feature>
<evidence type="ECO:0000313" key="2">
    <source>
        <dbReference type="EMBL" id="GAU96084.1"/>
    </source>
</evidence>
<evidence type="ECO:0000256" key="1">
    <source>
        <dbReference type="SAM" id="SignalP"/>
    </source>
</evidence>
<keyword evidence="3" id="KW-1185">Reference proteome</keyword>